<feature type="region of interest" description="Disordered" evidence="1">
    <location>
        <begin position="1"/>
        <end position="30"/>
    </location>
</feature>
<evidence type="ECO:0000313" key="2">
    <source>
        <dbReference type="EMBL" id="ACG47038.1"/>
    </source>
</evidence>
<evidence type="ECO:0000256" key="1">
    <source>
        <dbReference type="SAM" id="MobiDB-lite"/>
    </source>
</evidence>
<name>B6UCF5_MAIZE</name>
<dbReference type="EMBL" id="EU974920">
    <property type="protein sequence ID" value="ACG47038.1"/>
    <property type="molecule type" value="mRNA"/>
</dbReference>
<reference evidence="2" key="1">
    <citation type="journal article" date="2009" name="Plant Mol. Biol.">
        <title>Insights into corn genes derived from large-scale cDNA sequencing.</title>
        <authorList>
            <person name="Alexandrov N.N."/>
            <person name="Brover V.V."/>
            <person name="Freidin S."/>
            <person name="Troukhan M.E."/>
            <person name="Tatarinova T.V."/>
            <person name="Zhang H."/>
            <person name="Swaller T.J."/>
            <person name="Lu Y.P."/>
            <person name="Bouck J."/>
            <person name="Flavell R.B."/>
            <person name="Feldmann K.A."/>
        </authorList>
    </citation>
    <scope>NUCLEOTIDE SEQUENCE</scope>
</reference>
<sequence>MVPASQLLGTGTTLRKRAHRPPSARRSPVTFSLGAPSGWRPPVAFSFFRRALYTTFSSSFLNPECMEERPFVVRKAQPRRRQALWCDVRSRRLGSVALPDTSTTRVSASSVFLHSHRGSTAVYTRRRGGGSGGVAAACMMGGACAGSNLRALFRMAELRPRFQFLVGRTDGYELRKRDEGNPAGSRGFGVASQTGYMSAGCGAGICDWRDAELRPRGRQRRLRRQCTTRD</sequence>
<feature type="compositionally biased region" description="Basic residues" evidence="1">
    <location>
        <begin position="14"/>
        <end position="23"/>
    </location>
</feature>
<accession>B6UCF5</accession>
<organism evidence="2">
    <name type="scientific">Zea mays</name>
    <name type="common">Maize</name>
    <dbReference type="NCBI Taxonomy" id="4577"/>
    <lineage>
        <taxon>Eukaryota</taxon>
        <taxon>Viridiplantae</taxon>
        <taxon>Streptophyta</taxon>
        <taxon>Embryophyta</taxon>
        <taxon>Tracheophyta</taxon>
        <taxon>Spermatophyta</taxon>
        <taxon>Magnoliopsida</taxon>
        <taxon>Liliopsida</taxon>
        <taxon>Poales</taxon>
        <taxon>Poaceae</taxon>
        <taxon>PACMAD clade</taxon>
        <taxon>Panicoideae</taxon>
        <taxon>Andropogonodae</taxon>
        <taxon>Andropogoneae</taxon>
        <taxon>Tripsacinae</taxon>
        <taxon>Zea</taxon>
    </lineage>
</organism>
<protein>
    <submittedName>
        <fullName evidence="2">Uncharacterized protein</fullName>
    </submittedName>
</protein>
<proteinExistence type="evidence at transcript level"/>
<dbReference type="AlphaFoldDB" id="B6UCF5"/>